<evidence type="ECO:0000313" key="3">
    <source>
        <dbReference type="Proteomes" id="UP000029538"/>
    </source>
</evidence>
<feature type="chain" id="PRO_5001926073" description="DUF4251 domain-containing protein" evidence="1">
    <location>
        <begin position="19"/>
        <end position="174"/>
    </location>
</feature>
<evidence type="ECO:0008006" key="4">
    <source>
        <dbReference type="Google" id="ProtNLM"/>
    </source>
</evidence>
<name>A0A096C0R7_9BACT</name>
<organism evidence="2 3">
    <name type="scientific">Prevotella disiens DNF00882</name>
    <dbReference type="NCBI Taxonomy" id="1401075"/>
    <lineage>
        <taxon>Bacteria</taxon>
        <taxon>Pseudomonadati</taxon>
        <taxon>Bacteroidota</taxon>
        <taxon>Bacteroidia</taxon>
        <taxon>Bacteroidales</taxon>
        <taxon>Prevotellaceae</taxon>
        <taxon>Prevotella</taxon>
    </lineage>
</organism>
<dbReference type="InterPro" id="IPR025347">
    <property type="entry name" value="DUF4251"/>
</dbReference>
<dbReference type="Pfam" id="PF14059">
    <property type="entry name" value="DUF4251"/>
    <property type="match status" value="1"/>
</dbReference>
<dbReference type="PROSITE" id="PS51257">
    <property type="entry name" value="PROKAR_LIPOPROTEIN"/>
    <property type="match status" value="1"/>
</dbReference>
<sequence>MKKLLFLLISVLFLGSCATIYRDSEGNIVSKEKMEQLKKAAVYGHLDDQRYRIFVDKIHPMGYPTRTLTSDYVVEVSGDSIGLSLPYMGKVYRAPIDGIIDWQFIAPINFYSWSKIKNGAQITITTQHENENFEIQLDIYDNAKAYINIKSNFKSAIGYSGEMQLNDKFIPHRK</sequence>
<keyword evidence="1" id="KW-0732">Signal</keyword>
<reference evidence="2 3" key="1">
    <citation type="submission" date="2014-07" db="EMBL/GenBank/DDBJ databases">
        <authorList>
            <person name="McCorrison J."/>
            <person name="Sanka R."/>
            <person name="Torralba M."/>
            <person name="Gillis M."/>
            <person name="Haft D.H."/>
            <person name="Methe B."/>
            <person name="Sutton G."/>
            <person name="Nelson K.E."/>
        </authorList>
    </citation>
    <scope>NUCLEOTIDE SEQUENCE [LARGE SCALE GENOMIC DNA]</scope>
    <source>
        <strain evidence="2 3">DNF00882</strain>
    </source>
</reference>
<dbReference type="EMBL" id="JRNR01000084">
    <property type="protein sequence ID" value="KGF48607.1"/>
    <property type="molecule type" value="Genomic_DNA"/>
</dbReference>
<feature type="signal peptide" evidence="1">
    <location>
        <begin position="1"/>
        <end position="18"/>
    </location>
</feature>
<dbReference type="AlphaFoldDB" id="A0A096C0R7"/>
<evidence type="ECO:0000313" key="2">
    <source>
        <dbReference type="EMBL" id="KGF48607.1"/>
    </source>
</evidence>
<gene>
    <name evidence="2" type="ORF">HMPREF0654_08510</name>
</gene>
<evidence type="ECO:0000256" key="1">
    <source>
        <dbReference type="SAM" id="SignalP"/>
    </source>
</evidence>
<comment type="caution">
    <text evidence="2">The sequence shown here is derived from an EMBL/GenBank/DDBJ whole genome shotgun (WGS) entry which is preliminary data.</text>
</comment>
<dbReference type="Proteomes" id="UP000029538">
    <property type="component" value="Unassembled WGS sequence"/>
</dbReference>
<proteinExistence type="predicted"/>
<accession>A0A096C0R7</accession>
<dbReference type="RefSeq" id="WP_004357088.1">
    <property type="nucleotide sequence ID" value="NZ_JRNR01000084.1"/>
</dbReference>
<protein>
    <recommendedName>
        <fullName evidence="4">DUF4251 domain-containing protein</fullName>
    </recommendedName>
</protein>
<dbReference type="GeneID" id="91082066"/>
<dbReference type="Gene3D" id="2.40.128.410">
    <property type="match status" value="1"/>
</dbReference>